<dbReference type="PANTHER" id="PTHR35923:SF2">
    <property type="entry name" value="ENDOGLUCANASE"/>
    <property type="match status" value="1"/>
</dbReference>
<name>A0A660DUI5_9LACO</name>
<dbReference type="Gene3D" id="3.20.20.80">
    <property type="entry name" value="Glycosidases"/>
    <property type="match status" value="1"/>
</dbReference>
<dbReference type="InterPro" id="IPR001547">
    <property type="entry name" value="Glyco_hydro_5"/>
</dbReference>
<evidence type="ECO:0000256" key="3">
    <source>
        <dbReference type="ARBA" id="ARBA00022801"/>
    </source>
</evidence>
<dbReference type="PANTHER" id="PTHR35923">
    <property type="entry name" value="MAJOR EXTRACELLULAR ENDOGLUCANASE"/>
    <property type="match status" value="1"/>
</dbReference>
<keyword evidence="4" id="KW-0136">Cellulose degradation</keyword>
<dbReference type="GO" id="GO:0008810">
    <property type="term" value="F:cellulase activity"/>
    <property type="evidence" value="ECO:0007669"/>
    <property type="project" value="UniProtKB-EC"/>
</dbReference>
<evidence type="ECO:0000313" key="12">
    <source>
        <dbReference type="Proteomes" id="UP000289996"/>
    </source>
</evidence>
<dbReference type="OrthoDB" id="9800475at2"/>
<dbReference type="Proteomes" id="UP000289996">
    <property type="component" value="Unassembled WGS sequence"/>
</dbReference>
<dbReference type="GO" id="GO:0030245">
    <property type="term" value="P:cellulose catabolic process"/>
    <property type="evidence" value="ECO:0007669"/>
    <property type="project" value="UniProtKB-KW"/>
</dbReference>
<feature type="chain" id="PRO_5024952817" description="cellulase" evidence="9">
    <location>
        <begin position="24"/>
        <end position="420"/>
    </location>
</feature>
<proteinExistence type="inferred from homology"/>
<evidence type="ECO:0000256" key="8">
    <source>
        <dbReference type="RuleBase" id="RU361153"/>
    </source>
</evidence>
<feature type="signal peptide" evidence="9">
    <location>
        <begin position="1"/>
        <end position="23"/>
    </location>
</feature>
<dbReference type="EC" id="3.2.1.4" evidence="2"/>
<keyword evidence="12" id="KW-1185">Reference proteome</keyword>
<keyword evidence="6 8" id="KW-0326">Glycosidase</keyword>
<evidence type="ECO:0000256" key="4">
    <source>
        <dbReference type="ARBA" id="ARBA00023001"/>
    </source>
</evidence>
<feature type="domain" description="Glycoside hydrolase family 5" evidence="10">
    <location>
        <begin position="40"/>
        <end position="369"/>
    </location>
</feature>
<evidence type="ECO:0000313" key="11">
    <source>
        <dbReference type="EMBL" id="VDG26647.1"/>
    </source>
</evidence>
<dbReference type="InterPro" id="IPR017853">
    <property type="entry name" value="GH"/>
</dbReference>
<evidence type="ECO:0000256" key="2">
    <source>
        <dbReference type="ARBA" id="ARBA00012601"/>
    </source>
</evidence>
<evidence type="ECO:0000256" key="5">
    <source>
        <dbReference type="ARBA" id="ARBA00023277"/>
    </source>
</evidence>
<evidence type="ECO:0000259" key="10">
    <source>
        <dbReference type="Pfam" id="PF00150"/>
    </source>
</evidence>
<dbReference type="RefSeq" id="WP_130847876.1">
    <property type="nucleotide sequence ID" value="NZ_UYIE01000152.1"/>
</dbReference>
<dbReference type="AlphaFoldDB" id="A0A660DUI5"/>
<sequence>MKWRIGLLTLIAGLALGSVGGQAASRPKSDWLHAKGNRIVDARGKTVRITGLNWFGYNTGTNTFDGLWTANLDKTVKSVANHGFNTIRVPFSVQLVKAWSQKKYPKANINLSTNAALKGKNSLQIWQRFLADCQKNGIKVIIDMHSAKSDPQGHNAPLWKSGKYTTKDYYAALTWLAKRYKKNDTIIGYDLKNEPHGLVTDASYAKWDGSKASNNWRYIAAQAGKKVLKANPHALIFVEGVQSTPKSWKTGYKKSAQYNYTLWGANLRGVAKYPVKVKKSQLVYSIHDYGPSVAPGSSWLQGNFTYNSLMKNYWRPNWYFIHAKKTAPLYIGEWGGYLTGSNLKWMKAERKLITTHKLNFTFWCLNNNSGDTGGLLNSDWTTWNSKLYKFVKPTLWQSKKGQFYSLDGQVKLGTKGLRKP</sequence>
<dbReference type="Pfam" id="PF00150">
    <property type="entry name" value="Cellulase"/>
    <property type="match status" value="1"/>
</dbReference>
<keyword evidence="9" id="KW-0732">Signal</keyword>
<evidence type="ECO:0000256" key="9">
    <source>
        <dbReference type="SAM" id="SignalP"/>
    </source>
</evidence>
<keyword evidence="3 8" id="KW-0378">Hydrolase</keyword>
<protein>
    <recommendedName>
        <fullName evidence="2">cellulase</fullName>
        <ecNumber evidence="2">3.2.1.4</ecNumber>
    </recommendedName>
</protein>
<dbReference type="EMBL" id="UYIG01000001">
    <property type="protein sequence ID" value="VDG26647.1"/>
    <property type="molecule type" value="Genomic_DNA"/>
</dbReference>
<comment type="similarity">
    <text evidence="8">Belongs to the glycosyl hydrolase 5 (cellulase A) family.</text>
</comment>
<accession>A0A660DUI5</accession>
<dbReference type="SUPFAM" id="SSF51445">
    <property type="entry name" value="(Trans)glycosidases"/>
    <property type="match status" value="1"/>
</dbReference>
<keyword evidence="5" id="KW-0119">Carbohydrate metabolism</keyword>
<organism evidence="11 12">
    <name type="scientific">Lactiplantibacillus mudanjiangensis</name>
    <dbReference type="NCBI Taxonomy" id="1296538"/>
    <lineage>
        <taxon>Bacteria</taxon>
        <taxon>Bacillati</taxon>
        <taxon>Bacillota</taxon>
        <taxon>Bacilli</taxon>
        <taxon>Lactobacillales</taxon>
        <taxon>Lactobacillaceae</taxon>
        <taxon>Lactiplantibacillus</taxon>
    </lineage>
</organism>
<evidence type="ECO:0000256" key="7">
    <source>
        <dbReference type="ARBA" id="ARBA00023326"/>
    </source>
</evidence>
<reference evidence="11 12" key="1">
    <citation type="submission" date="2018-11" db="EMBL/GenBank/DDBJ databases">
        <authorList>
            <person name="Wuyts S."/>
        </authorList>
    </citation>
    <scope>NUCLEOTIDE SEQUENCE [LARGE SCALE GENOMIC DNA]</scope>
    <source>
        <strain evidence="11">Lactobacillus mudanjiangensis AMBF249</strain>
    </source>
</reference>
<gene>
    <name evidence="11" type="ORF">MUDAN_MDHGFNIF_00084</name>
</gene>
<comment type="catalytic activity">
    <reaction evidence="1">
        <text>Endohydrolysis of (1-&gt;4)-beta-D-glucosidic linkages in cellulose, lichenin and cereal beta-D-glucans.</text>
        <dbReference type="EC" id="3.2.1.4"/>
    </reaction>
</comment>
<evidence type="ECO:0000256" key="6">
    <source>
        <dbReference type="ARBA" id="ARBA00023295"/>
    </source>
</evidence>
<dbReference type="PROSITE" id="PS00659">
    <property type="entry name" value="GLYCOSYL_HYDROL_F5"/>
    <property type="match status" value="1"/>
</dbReference>
<evidence type="ECO:0000256" key="1">
    <source>
        <dbReference type="ARBA" id="ARBA00000966"/>
    </source>
</evidence>
<dbReference type="InterPro" id="IPR018087">
    <property type="entry name" value="Glyco_hydro_5_CS"/>
</dbReference>
<keyword evidence="7" id="KW-0624">Polysaccharide degradation</keyword>